<dbReference type="OrthoDB" id="6198608at2"/>
<dbReference type="InterPro" id="IPR035571">
    <property type="entry name" value="UPF0234-like_C"/>
</dbReference>
<dbReference type="EMBL" id="FWPT01000016">
    <property type="protein sequence ID" value="SMA50785.1"/>
    <property type="molecule type" value="Genomic_DNA"/>
</dbReference>
<organism evidence="2 3">
    <name type="scientific">Parendozoicomonas haliclonae</name>
    <dbReference type="NCBI Taxonomy" id="1960125"/>
    <lineage>
        <taxon>Bacteria</taxon>
        <taxon>Pseudomonadati</taxon>
        <taxon>Pseudomonadota</taxon>
        <taxon>Gammaproteobacteria</taxon>
        <taxon>Oceanospirillales</taxon>
        <taxon>Endozoicomonadaceae</taxon>
        <taxon>Parendozoicomonas</taxon>
    </lineage>
</organism>
<comment type="similarity">
    <text evidence="1">Belongs to the UPF0381 family.</text>
</comment>
<reference evidence="2 3" key="1">
    <citation type="submission" date="2017-03" db="EMBL/GenBank/DDBJ databases">
        <authorList>
            <person name="Afonso C.L."/>
            <person name="Miller P.J."/>
            <person name="Scott M.A."/>
            <person name="Spackman E."/>
            <person name="Goraichik I."/>
            <person name="Dimitrov K.M."/>
            <person name="Suarez D.L."/>
            <person name="Swayne D.E."/>
        </authorList>
    </citation>
    <scope>NUCLEOTIDE SEQUENCE [LARGE SCALE GENOMIC DNA]</scope>
    <source>
        <strain evidence="2">SB41UT1</strain>
    </source>
</reference>
<dbReference type="GO" id="GO:0005829">
    <property type="term" value="C:cytosol"/>
    <property type="evidence" value="ECO:0007669"/>
    <property type="project" value="TreeGrafter"/>
</dbReference>
<evidence type="ECO:0000256" key="1">
    <source>
        <dbReference type="ARBA" id="ARBA00006201"/>
    </source>
</evidence>
<protein>
    <submittedName>
        <fullName evidence="2">Uncharacterized protein</fullName>
    </submittedName>
</protein>
<keyword evidence="3" id="KW-1185">Reference proteome</keyword>
<name>A0A1X7ARC2_9GAMM</name>
<dbReference type="PANTHER" id="PTHR38769:SF1">
    <property type="entry name" value="UPF0381 PROTEIN YFCZ-RELATED"/>
    <property type="match status" value="1"/>
</dbReference>
<evidence type="ECO:0000313" key="2">
    <source>
        <dbReference type="EMBL" id="SMA50785.1"/>
    </source>
</evidence>
<evidence type="ECO:0000313" key="3">
    <source>
        <dbReference type="Proteomes" id="UP000196573"/>
    </source>
</evidence>
<dbReference type="PANTHER" id="PTHR38769">
    <property type="entry name" value="UPF0381 PROTEIN YFCZ-RELATED"/>
    <property type="match status" value="1"/>
</dbReference>
<dbReference type="Pfam" id="PF04175">
    <property type="entry name" value="DUF406"/>
    <property type="match status" value="1"/>
</dbReference>
<gene>
    <name evidence="2" type="ORF">EHSB41UT_04602</name>
</gene>
<dbReference type="Proteomes" id="UP000196573">
    <property type="component" value="Unassembled WGS sequence"/>
</dbReference>
<dbReference type="RefSeq" id="WP_087113221.1">
    <property type="nucleotide sequence ID" value="NZ_CBCSCN010000018.1"/>
</dbReference>
<dbReference type="AlphaFoldDB" id="A0A1X7ARC2"/>
<dbReference type="Gene3D" id="3.30.70.860">
    <property type="match status" value="1"/>
</dbReference>
<accession>A0A1X7ARC2</accession>
<dbReference type="InterPro" id="IPR005272">
    <property type="entry name" value="DUF406"/>
</dbReference>
<sequence>MTSTIMNTTDIEVVADHCLEIGEVILPGDTHYECLLAGKKESELNDDFNRLEQRARDISKTCKVNKVVSQDDGRVTINAMFDFDCTVEKMIFELYLRP</sequence>
<proteinExistence type="inferred from homology"/>